<name>A0ABW0VZ65_9BACL</name>
<reference evidence="2" key="1">
    <citation type="journal article" date="2019" name="Int. J. Syst. Evol. Microbiol.">
        <title>The Global Catalogue of Microorganisms (GCM) 10K type strain sequencing project: providing services to taxonomists for standard genome sequencing and annotation.</title>
        <authorList>
            <consortium name="The Broad Institute Genomics Platform"/>
            <consortium name="The Broad Institute Genome Sequencing Center for Infectious Disease"/>
            <person name="Wu L."/>
            <person name="Ma J."/>
        </authorList>
    </citation>
    <scope>NUCLEOTIDE SEQUENCE [LARGE SCALE GENOMIC DNA]</scope>
    <source>
        <strain evidence="2">CGMCC 1.3240</strain>
    </source>
</reference>
<proteinExistence type="predicted"/>
<dbReference type="EMBL" id="JBHSOW010000068">
    <property type="protein sequence ID" value="MFC5651171.1"/>
    <property type="molecule type" value="Genomic_DNA"/>
</dbReference>
<comment type="caution">
    <text evidence="1">The sequence shown here is derived from an EMBL/GenBank/DDBJ whole genome shotgun (WGS) entry which is preliminary data.</text>
</comment>
<accession>A0ABW0VZ65</accession>
<gene>
    <name evidence="1" type="ORF">ACFPYJ_19075</name>
</gene>
<protein>
    <submittedName>
        <fullName evidence="1">Uncharacterized protein</fullName>
    </submittedName>
</protein>
<evidence type="ECO:0000313" key="2">
    <source>
        <dbReference type="Proteomes" id="UP001596047"/>
    </source>
</evidence>
<keyword evidence="2" id="KW-1185">Reference proteome</keyword>
<sequence>MDFNYAEVVADLKKAFVKGTVQFRSDNGRPYIPNQVYTDRVEAATNSRWSREIKELEINTAGRFVKAIVRIHIGAYYRDGYGFCSIEEDSANHPKKIANAVDKAVNEALLEAFDSYEMGWRDLAPYKKEDWAGNPALRHLLESDAPPAPGTEISVRSHFISERTCIFTNCGKRLTREEWDILGMVKGLNRDKMTYCYNHLRPHYKKLLPEELKNRLDHEYSENP</sequence>
<organism evidence="1 2">
    <name type="scientific">Paenibacillus solisilvae</name>
    <dbReference type="NCBI Taxonomy" id="2486751"/>
    <lineage>
        <taxon>Bacteria</taxon>
        <taxon>Bacillati</taxon>
        <taxon>Bacillota</taxon>
        <taxon>Bacilli</taxon>
        <taxon>Bacillales</taxon>
        <taxon>Paenibacillaceae</taxon>
        <taxon>Paenibacillus</taxon>
    </lineage>
</organism>
<dbReference type="RefSeq" id="WP_379189768.1">
    <property type="nucleotide sequence ID" value="NZ_JBHSOW010000068.1"/>
</dbReference>
<evidence type="ECO:0000313" key="1">
    <source>
        <dbReference type="EMBL" id="MFC5651171.1"/>
    </source>
</evidence>
<dbReference type="Proteomes" id="UP001596047">
    <property type="component" value="Unassembled WGS sequence"/>
</dbReference>